<evidence type="ECO:0000313" key="1">
    <source>
        <dbReference type="EMBL" id="JAS75258.1"/>
    </source>
</evidence>
<gene>
    <name evidence="1" type="ORF">g.57983</name>
</gene>
<sequence length="121" mass="13725">HTGQLCTLEIPSVIEQQNIVYCRKFSNGNLLKLKQLLAEQAWEEVYQAVGVEEAYSNFLNIVTSALDLTCPHKSSRARPKDKPVVYNDEANELRAKFIEANERSLLSGGTEDKKETARREK</sequence>
<reference evidence="1" key="1">
    <citation type="submission" date="2015-11" db="EMBL/GenBank/DDBJ databases">
        <title>De novo transcriptome assembly of four potential Pierce s Disease insect vectors from Arizona vineyards.</title>
        <authorList>
            <person name="Tassone E.E."/>
        </authorList>
    </citation>
    <scope>NUCLEOTIDE SEQUENCE</scope>
</reference>
<dbReference type="AlphaFoldDB" id="A0A1B6HKR4"/>
<feature type="non-terminal residue" evidence="1">
    <location>
        <position position="121"/>
    </location>
</feature>
<proteinExistence type="predicted"/>
<protein>
    <submittedName>
        <fullName evidence="1">Uncharacterized protein</fullName>
    </submittedName>
</protein>
<accession>A0A1B6HKR4</accession>
<name>A0A1B6HKR4_9HEMI</name>
<organism evidence="1">
    <name type="scientific">Homalodisca liturata</name>
    <dbReference type="NCBI Taxonomy" id="320908"/>
    <lineage>
        <taxon>Eukaryota</taxon>
        <taxon>Metazoa</taxon>
        <taxon>Ecdysozoa</taxon>
        <taxon>Arthropoda</taxon>
        <taxon>Hexapoda</taxon>
        <taxon>Insecta</taxon>
        <taxon>Pterygota</taxon>
        <taxon>Neoptera</taxon>
        <taxon>Paraneoptera</taxon>
        <taxon>Hemiptera</taxon>
        <taxon>Auchenorrhyncha</taxon>
        <taxon>Membracoidea</taxon>
        <taxon>Cicadellidae</taxon>
        <taxon>Cicadellinae</taxon>
        <taxon>Proconiini</taxon>
        <taxon>Homalodisca</taxon>
    </lineage>
</organism>
<feature type="non-terminal residue" evidence="1">
    <location>
        <position position="1"/>
    </location>
</feature>
<dbReference type="EMBL" id="GECU01032448">
    <property type="protein sequence ID" value="JAS75258.1"/>
    <property type="molecule type" value="Transcribed_RNA"/>
</dbReference>